<accession>A0ABX1VD65</accession>
<evidence type="ECO:0000313" key="2">
    <source>
        <dbReference type="EMBL" id="NNJ25837.1"/>
    </source>
</evidence>
<protein>
    <recommendedName>
        <fullName evidence="4">DoxX family protein</fullName>
    </recommendedName>
</protein>
<evidence type="ECO:0000256" key="1">
    <source>
        <dbReference type="SAM" id="Phobius"/>
    </source>
</evidence>
<reference evidence="2 3" key="1">
    <citation type="journal article" date="2020" name="Syst. Appl. Microbiol.">
        <title>Alienimonas chondri sp. nov., a novel planctomycete isolated from the biofilm of the red alga Chondrus crispus.</title>
        <authorList>
            <person name="Vitorino I."/>
            <person name="Albuquerque L."/>
            <person name="Wiegand S."/>
            <person name="Kallscheuer N."/>
            <person name="da Costa M.S."/>
            <person name="Lobo-da-Cunha A."/>
            <person name="Jogler C."/>
            <person name="Lage O.M."/>
        </authorList>
    </citation>
    <scope>NUCLEOTIDE SEQUENCE [LARGE SCALE GENOMIC DNA]</scope>
    <source>
        <strain evidence="2 3">LzC2</strain>
    </source>
</reference>
<sequence>MSPKVRRTAGLVLIWLVGLALAASAGLKLAGIPVDDPAEAPSVETGEAAADAVGDSSMAGGFAELMVPLGLVELASAVLLLIPLTHRLGLLLCVAYLGGAMAASIATTGLSEAIPSAVLQAMLWTGATLYTPDLLGRILVREPASGSSHA</sequence>
<name>A0ABX1VD65_9PLAN</name>
<comment type="caution">
    <text evidence="2">The sequence shown here is derived from an EMBL/GenBank/DDBJ whole genome shotgun (WGS) entry which is preliminary data.</text>
</comment>
<evidence type="ECO:0000313" key="3">
    <source>
        <dbReference type="Proteomes" id="UP000609651"/>
    </source>
</evidence>
<dbReference type="EMBL" id="WTPX01000051">
    <property type="protein sequence ID" value="NNJ25837.1"/>
    <property type="molecule type" value="Genomic_DNA"/>
</dbReference>
<keyword evidence="1" id="KW-0472">Membrane</keyword>
<dbReference type="RefSeq" id="WP_171186232.1">
    <property type="nucleotide sequence ID" value="NZ_WTPX01000051.1"/>
</dbReference>
<dbReference type="Proteomes" id="UP000609651">
    <property type="component" value="Unassembled WGS sequence"/>
</dbReference>
<gene>
    <name evidence="2" type="ORF">LzC2_19120</name>
</gene>
<keyword evidence="1" id="KW-0812">Transmembrane</keyword>
<evidence type="ECO:0008006" key="4">
    <source>
        <dbReference type="Google" id="ProtNLM"/>
    </source>
</evidence>
<proteinExistence type="predicted"/>
<keyword evidence="3" id="KW-1185">Reference proteome</keyword>
<organism evidence="2 3">
    <name type="scientific">Alienimonas chondri</name>
    <dbReference type="NCBI Taxonomy" id="2681879"/>
    <lineage>
        <taxon>Bacteria</taxon>
        <taxon>Pseudomonadati</taxon>
        <taxon>Planctomycetota</taxon>
        <taxon>Planctomycetia</taxon>
        <taxon>Planctomycetales</taxon>
        <taxon>Planctomycetaceae</taxon>
        <taxon>Alienimonas</taxon>
    </lineage>
</organism>
<keyword evidence="1" id="KW-1133">Transmembrane helix</keyword>
<feature type="transmembrane region" description="Helical" evidence="1">
    <location>
        <begin position="89"/>
        <end position="107"/>
    </location>
</feature>
<feature type="transmembrane region" description="Helical" evidence="1">
    <location>
        <begin position="65"/>
        <end position="82"/>
    </location>
</feature>